<sequence>MSADADTSAEPKDTAAREGGPVHGDGATEDGMDDVIDMGTSAGGAAPAAADSEHTGHTTGDAGTQDAGPDRQESGRSFLLGLAWWP</sequence>
<dbReference type="AlphaFoldDB" id="A0A367FBE3"/>
<evidence type="ECO:0000256" key="1">
    <source>
        <dbReference type="SAM" id="MobiDB-lite"/>
    </source>
</evidence>
<evidence type="ECO:0000313" key="3">
    <source>
        <dbReference type="Proteomes" id="UP000253094"/>
    </source>
</evidence>
<organism evidence="2 3">
    <name type="scientific">Sphaerisporangium album</name>
    <dbReference type="NCBI Taxonomy" id="509200"/>
    <lineage>
        <taxon>Bacteria</taxon>
        <taxon>Bacillati</taxon>
        <taxon>Actinomycetota</taxon>
        <taxon>Actinomycetes</taxon>
        <taxon>Streptosporangiales</taxon>
        <taxon>Streptosporangiaceae</taxon>
        <taxon>Sphaerisporangium</taxon>
    </lineage>
</organism>
<name>A0A367FBE3_9ACTN</name>
<proteinExistence type="predicted"/>
<gene>
    <name evidence="2" type="ORF">DQ384_27380</name>
</gene>
<dbReference type="Proteomes" id="UP000253094">
    <property type="component" value="Unassembled WGS sequence"/>
</dbReference>
<reference evidence="2 3" key="1">
    <citation type="submission" date="2018-06" db="EMBL/GenBank/DDBJ databases">
        <title>Sphaerisporangium craniellae sp. nov., isolated from a marine sponge in the South China Sea.</title>
        <authorList>
            <person name="Li L."/>
        </authorList>
    </citation>
    <scope>NUCLEOTIDE SEQUENCE [LARGE SCALE GENOMIC DNA]</scope>
    <source>
        <strain evidence="2 3">CCTCC AA 208026</strain>
    </source>
</reference>
<evidence type="ECO:0000313" key="2">
    <source>
        <dbReference type="EMBL" id="RCG27007.1"/>
    </source>
</evidence>
<accession>A0A367FBE3</accession>
<keyword evidence="3" id="KW-1185">Reference proteome</keyword>
<feature type="region of interest" description="Disordered" evidence="1">
    <location>
        <begin position="1"/>
        <end position="86"/>
    </location>
</feature>
<comment type="caution">
    <text evidence="2">The sequence shown here is derived from an EMBL/GenBank/DDBJ whole genome shotgun (WGS) entry which is preliminary data.</text>
</comment>
<protein>
    <submittedName>
        <fullName evidence="2">Uncharacterized protein</fullName>
    </submittedName>
</protein>
<feature type="compositionally biased region" description="Acidic residues" evidence="1">
    <location>
        <begin position="27"/>
        <end position="36"/>
    </location>
</feature>
<dbReference type="RefSeq" id="WP_147268915.1">
    <property type="nucleotide sequence ID" value="NZ_QOIL01000017.1"/>
</dbReference>
<dbReference type="EMBL" id="QOIL01000017">
    <property type="protein sequence ID" value="RCG27007.1"/>
    <property type="molecule type" value="Genomic_DNA"/>
</dbReference>